<comment type="function">
    <text evidence="8">Catalyzes the deamination of adenosine to inosine at the wobble position 34 of tRNA(Arg2).</text>
</comment>
<feature type="compositionally biased region" description="Basic residues" evidence="9">
    <location>
        <begin position="166"/>
        <end position="176"/>
    </location>
</feature>
<evidence type="ECO:0000313" key="11">
    <source>
        <dbReference type="EMBL" id="KZN48679.1"/>
    </source>
</evidence>
<evidence type="ECO:0000259" key="10">
    <source>
        <dbReference type="PROSITE" id="PS51747"/>
    </source>
</evidence>
<dbReference type="AlphaFoldDB" id="A0A161XZ57"/>
<dbReference type="CDD" id="cd01285">
    <property type="entry name" value="nucleoside_deaminase"/>
    <property type="match status" value="1"/>
</dbReference>
<comment type="similarity">
    <text evidence="1">Belongs to the cytidine and deoxycytidylate deaminase family. ADAT2 subfamily.</text>
</comment>
<comment type="catalytic activity">
    <reaction evidence="7 8">
        <text>adenosine(34) in tRNA + H2O + H(+) = inosine(34) in tRNA + NH4(+)</text>
        <dbReference type="Rhea" id="RHEA:43168"/>
        <dbReference type="Rhea" id="RHEA-COMP:10373"/>
        <dbReference type="Rhea" id="RHEA-COMP:10374"/>
        <dbReference type="ChEBI" id="CHEBI:15377"/>
        <dbReference type="ChEBI" id="CHEBI:15378"/>
        <dbReference type="ChEBI" id="CHEBI:28938"/>
        <dbReference type="ChEBI" id="CHEBI:74411"/>
        <dbReference type="ChEBI" id="CHEBI:82852"/>
        <dbReference type="EC" id="3.5.4.33"/>
    </reaction>
</comment>
<gene>
    <name evidence="8" type="primary">tadA</name>
    <name evidence="11" type="ORF">N482_07545</name>
</gene>
<feature type="binding site" evidence="8">
    <location>
        <position position="71"/>
    </location>
    <ligand>
        <name>Zn(2+)</name>
        <dbReference type="ChEBI" id="CHEBI:29105"/>
        <note>catalytic</note>
    </ligand>
</feature>
<dbReference type="Gene3D" id="3.40.140.10">
    <property type="entry name" value="Cytidine Deaminase, domain 2"/>
    <property type="match status" value="1"/>
</dbReference>
<feature type="domain" description="CMP/dCMP-type deaminase" evidence="10">
    <location>
        <begin position="20"/>
        <end position="131"/>
    </location>
</feature>
<dbReference type="GO" id="GO:0002100">
    <property type="term" value="P:tRNA wobble adenosine to inosine editing"/>
    <property type="evidence" value="ECO:0007669"/>
    <property type="project" value="UniProtKB-UniRule"/>
</dbReference>
<dbReference type="GO" id="GO:0008270">
    <property type="term" value="F:zinc ion binding"/>
    <property type="evidence" value="ECO:0007669"/>
    <property type="project" value="UniProtKB-UniRule"/>
</dbReference>
<keyword evidence="5 8" id="KW-0378">Hydrolase</keyword>
<evidence type="ECO:0000256" key="8">
    <source>
        <dbReference type="HAMAP-Rule" id="MF_00972"/>
    </source>
</evidence>
<evidence type="ECO:0000256" key="3">
    <source>
        <dbReference type="ARBA" id="ARBA00022694"/>
    </source>
</evidence>
<dbReference type="EMBL" id="AUXT01000145">
    <property type="protein sequence ID" value="KZN48679.1"/>
    <property type="molecule type" value="Genomic_DNA"/>
</dbReference>
<comment type="caution">
    <text evidence="11">The sequence shown here is derived from an EMBL/GenBank/DDBJ whole genome shotgun (WGS) entry which is preliminary data.</text>
</comment>
<dbReference type="PROSITE" id="PS00903">
    <property type="entry name" value="CYT_DCMP_DEAMINASES_1"/>
    <property type="match status" value="1"/>
</dbReference>
<dbReference type="PATRIC" id="fig|1365253.3.peg.1762"/>
<name>A0A161XZ57_9GAMM</name>
<reference evidence="11 12" key="1">
    <citation type="submission" date="2013-07" db="EMBL/GenBank/DDBJ databases">
        <title>Comparative Genomic and Metabolomic Analysis of Twelve Strains of Pseudoalteromonas luteoviolacea.</title>
        <authorList>
            <person name="Vynne N.G."/>
            <person name="Mansson M."/>
            <person name="Gram L."/>
        </authorList>
    </citation>
    <scope>NUCLEOTIDE SEQUENCE [LARGE SCALE GENOMIC DNA]</scope>
    <source>
        <strain evidence="11 12">NCIMB 1942</strain>
    </source>
</reference>
<organism evidence="11 12">
    <name type="scientific">Pseudoalteromonas luteoviolacea NCIMB 1942</name>
    <dbReference type="NCBI Taxonomy" id="1365253"/>
    <lineage>
        <taxon>Bacteria</taxon>
        <taxon>Pseudomonadati</taxon>
        <taxon>Pseudomonadota</taxon>
        <taxon>Gammaproteobacteria</taxon>
        <taxon>Alteromonadales</taxon>
        <taxon>Pseudoalteromonadaceae</taxon>
        <taxon>Pseudoalteromonas</taxon>
    </lineage>
</organism>
<dbReference type="PANTHER" id="PTHR11079:SF202">
    <property type="entry name" value="TRNA-SPECIFIC ADENOSINE DEAMINASE"/>
    <property type="match status" value="1"/>
</dbReference>
<evidence type="ECO:0000256" key="1">
    <source>
        <dbReference type="ARBA" id="ARBA00010669"/>
    </source>
</evidence>
<comment type="subunit">
    <text evidence="2 8">Homodimer.</text>
</comment>
<feature type="binding site" evidence="8">
    <location>
        <position position="101"/>
    </location>
    <ligand>
        <name>Zn(2+)</name>
        <dbReference type="ChEBI" id="CHEBI:29105"/>
        <note>catalytic</note>
    </ligand>
</feature>
<dbReference type="InterPro" id="IPR016192">
    <property type="entry name" value="APOBEC/CMP_deaminase_Zn-bd"/>
</dbReference>
<evidence type="ECO:0000256" key="6">
    <source>
        <dbReference type="ARBA" id="ARBA00022833"/>
    </source>
</evidence>
<evidence type="ECO:0000313" key="12">
    <source>
        <dbReference type="Proteomes" id="UP000076587"/>
    </source>
</evidence>
<dbReference type="Proteomes" id="UP000076587">
    <property type="component" value="Unassembled WGS sequence"/>
</dbReference>
<dbReference type="Pfam" id="PF00383">
    <property type="entry name" value="dCMP_cyt_deam_1"/>
    <property type="match status" value="1"/>
</dbReference>
<dbReference type="PROSITE" id="PS51747">
    <property type="entry name" value="CYT_DCMP_DEAMINASES_2"/>
    <property type="match status" value="1"/>
</dbReference>
<evidence type="ECO:0000256" key="5">
    <source>
        <dbReference type="ARBA" id="ARBA00022801"/>
    </source>
</evidence>
<dbReference type="InterPro" id="IPR028883">
    <property type="entry name" value="tRNA_aden_deaminase"/>
</dbReference>
<evidence type="ECO:0000256" key="7">
    <source>
        <dbReference type="ARBA" id="ARBA00048045"/>
    </source>
</evidence>
<comment type="cofactor">
    <cofactor evidence="8">
        <name>Zn(2+)</name>
        <dbReference type="ChEBI" id="CHEBI:29105"/>
    </cofactor>
    <text evidence="8">Binds 1 zinc ion per subunit.</text>
</comment>
<feature type="active site" description="Proton donor" evidence="8">
    <location>
        <position position="73"/>
    </location>
</feature>
<evidence type="ECO:0000256" key="4">
    <source>
        <dbReference type="ARBA" id="ARBA00022723"/>
    </source>
</evidence>
<proteinExistence type="inferred from homology"/>
<feature type="binding site" evidence="8">
    <location>
        <position position="104"/>
    </location>
    <ligand>
        <name>Zn(2+)</name>
        <dbReference type="ChEBI" id="CHEBI:29105"/>
        <note>catalytic</note>
    </ligand>
</feature>
<evidence type="ECO:0000256" key="2">
    <source>
        <dbReference type="ARBA" id="ARBA00011738"/>
    </source>
</evidence>
<dbReference type="HAMAP" id="MF_00972">
    <property type="entry name" value="tRNA_aden_deaminase"/>
    <property type="match status" value="1"/>
</dbReference>
<dbReference type="GO" id="GO:0052717">
    <property type="term" value="F:tRNA-specific adenosine-34 deaminase activity"/>
    <property type="evidence" value="ECO:0007669"/>
    <property type="project" value="UniProtKB-UniRule"/>
</dbReference>
<protein>
    <recommendedName>
        <fullName evidence="8">tRNA-specific adenosine deaminase</fullName>
        <ecNumber evidence="8">3.5.4.33</ecNumber>
    </recommendedName>
</protein>
<sequence>MSWYTKAQIYFAILSMTIQEQDEYWMRQALSYADKAEAENEIPVGAVVVQDGELIAAGWNRSIGHHDPSAHAEMMAIREAGKKIKNYRLIDCTLYVTLEPCPMCAGMLVHGRIQRVVYGASDAKTGAAGSVMNLLQEPQLNHQPDVTSGVLAEECGKKLSSFFKRRRKEHKAAKKARQAEQANTAQD</sequence>
<accession>A0A161XZ57</accession>
<dbReference type="SUPFAM" id="SSF53927">
    <property type="entry name" value="Cytidine deaminase-like"/>
    <property type="match status" value="1"/>
</dbReference>
<dbReference type="InterPro" id="IPR002125">
    <property type="entry name" value="CMP_dCMP_dom"/>
</dbReference>
<keyword evidence="3 8" id="KW-0819">tRNA processing</keyword>
<dbReference type="PANTHER" id="PTHR11079">
    <property type="entry name" value="CYTOSINE DEAMINASE FAMILY MEMBER"/>
    <property type="match status" value="1"/>
</dbReference>
<dbReference type="NCBIfam" id="NF008113">
    <property type="entry name" value="PRK10860.1"/>
    <property type="match status" value="1"/>
</dbReference>
<dbReference type="InterPro" id="IPR016193">
    <property type="entry name" value="Cytidine_deaminase-like"/>
</dbReference>
<dbReference type="EC" id="3.5.4.33" evidence="8"/>
<dbReference type="FunFam" id="3.40.140.10:FF:000005">
    <property type="entry name" value="tRNA-specific adenosine deaminase"/>
    <property type="match status" value="1"/>
</dbReference>
<keyword evidence="6 8" id="KW-0862">Zinc</keyword>
<evidence type="ECO:0000256" key="9">
    <source>
        <dbReference type="SAM" id="MobiDB-lite"/>
    </source>
</evidence>
<keyword evidence="4 8" id="KW-0479">Metal-binding</keyword>
<feature type="region of interest" description="Disordered" evidence="9">
    <location>
        <begin position="166"/>
        <end position="187"/>
    </location>
</feature>